<evidence type="ECO:0000256" key="4">
    <source>
        <dbReference type="ARBA" id="ARBA00022692"/>
    </source>
</evidence>
<name>A0A2Y9TWH5_9GAMM</name>
<feature type="transmembrane region" description="Helical" evidence="9">
    <location>
        <begin position="83"/>
        <end position="105"/>
    </location>
</feature>
<keyword evidence="2" id="KW-1003">Cell membrane</keyword>
<sequence length="140" mass="15147">MADMSKIHRIINNAIWFTLFGPLVGLIIAIPTIYINMDYPSDYFHDLPKYLLIGLLIAYIWGSLPALATGIILACLPPSYQGLPLAALIGALASALLPITAFIIVGYGIDMLLISVLCGTLSSVVVYQSIHYLPAINSQK</sequence>
<evidence type="ECO:0000256" key="9">
    <source>
        <dbReference type="SAM" id="Phobius"/>
    </source>
</evidence>
<evidence type="ECO:0000256" key="7">
    <source>
        <dbReference type="ARBA" id="ARBA00093772"/>
    </source>
</evidence>
<evidence type="ECO:0000313" key="10">
    <source>
        <dbReference type="EMBL" id="AWH87859.1"/>
    </source>
</evidence>
<feature type="transmembrane region" description="Helical" evidence="9">
    <location>
        <begin position="50"/>
        <end position="76"/>
    </location>
</feature>
<evidence type="ECO:0000313" key="11">
    <source>
        <dbReference type="Proteomes" id="UP000244908"/>
    </source>
</evidence>
<dbReference type="EMBL" id="CP029185">
    <property type="protein sequence ID" value="AWH87859.1"/>
    <property type="molecule type" value="Genomic_DNA"/>
</dbReference>
<dbReference type="AlphaFoldDB" id="A0A2Y9TWH5"/>
<evidence type="ECO:0000256" key="3">
    <source>
        <dbReference type="ARBA" id="ARBA00022519"/>
    </source>
</evidence>
<evidence type="ECO:0000256" key="8">
    <source>
        <dbReference type="ARBA" id="ARBA00093791"/>
    </source>
</evidence>
<evidence type="ECO:0000256" key="1">
    <source>
        <dbReference type="ARBA" id="ARBA00004429"/>
    </source>
</evidence>
<keyword evidence="6 9" id="KW-0472">Membrane</keyword>
<keyword evidence="3" id="KW-0997">Cell inner membrane</keyword>
<proteinExistence type="inferred from homology"/>
<evidence type="ECO:0000256" key="6">
    <source>
        <dbReference type="ARBA" id="ARBA00023136"/>
    </source>
</evidence>
<feature type="transmembrane region" description="Helical" evidence="9">
    <location>
        <begin position="14"/>
        <end position="35"/>
    </location>
</feature>
<dbReference type="KEGG" id="lpv:HYN51_04365"/>
<dbReference type="InterPro" id="IPR058975">
    <property type="entry name" value="CbrB"/>
</dbReference>
<dbReference type="Proteomes" id="UP000244908">
    <property type="component" value="Chromosome"/>
</dbReference>
<comment type="similarity">
    <text evidence="7">Belongs to the CbrB family.</text>
</comment>
<dbReference type="Pfam" id="PF26516">
    <property type="entry name" value="CBRB"/>
    <property type="match status" value="1"/>
</dbReference>
<comment type="subcellular location">
    <subcellularLocation>
        <location evidence="1">Cell inner membrane</location>
        <topology evidence="1">Multi-pass membrane protein</topology>
    </subcellularLocation>
</comment>
<protein>
    <recommendedName>
        <fullName evidence="8">Inner membrane protein CbrB</fullName>
    </recommendedName>
</protein>
<keyword evidence="11" id="KW-1185">Reference proteome</keyword>
<reference evidence="10 11" key="1">
    <citation type="journal article" date="2019" name="Int. J. Syst. Evol. Microbiol.">
        <title>Limnobaculum parvum gen. nov., sp. nov., isolated from a freshwater lake.</title>
        <authorList>
            <person name="Baek C."/>
            <person name="Shin S.K."/>
            <person name="Yi H."/>
        </authorList>
    </citation>
    <scope>NUCLEOTIDE SEQUENCE [LARGE SCALE GENOMIC DNA]</scope>
    <source>
        <strain evidence="10 11">HYN0051</strain>
    </source>
</reference>
<gene>
    <name evidence="10" type="ORF">HYN51_04365</name>
</gene>
<organism evidence="10 11">
    <name type="scientific">Limnobaculum parvum</name>
    <dbReference type="NCBI Taxonomy" id="2172103"/>
    <lineage>
        <taxon>Bacteria</taxon>
        <taxon>Pseudomonadati</taxon>
        <taxon>Pseudomonadota</taxon>
        <taxon>Gammaproteobacteria</taxon>
        <taxon>Enterobacterales</taxon>
        <taxon>Budviciaceae</taxon>
        <taxon>Limnobaculum</taxon>
    </lineage>
</organism>
<feature type="transmembrane region" description="Helical" evidence="9">
    <location>
        <begin position="111"/>
        <end position="130"/>
    </location>
</feature>
<accession>A0A2Y9TWH5</accession>
<keyword evidence="4 9" id="KW-0812">Transmembrane</keyword>
<evidence type="ECO:0000256" key="2">
    <source>
        <dbReference type="ARBA" id="ARBA00022475"/>
    </source>
</evidence>
<evidence type="ECO:0000256" key="5">
    <source>
        <dbReference type="ARBA" id="ARBA00022989"/>
    </source>
</evidence>
<keyword evidence="5 9" id="KW-1133">Transmembrane helix</keyword>